<gene>
    <name evidence="2" type="ORF">LTR09_010602</name>
</gene>
<feature type="region of interest" description="Disordered" evidence="1">
    <location>
        <begin position="26"/>
        <end position="82"/>
    </location>
</feature>
<organism evidence="2 3">
    <name type="scientific">Extremus antarcticus</name>
    <dbReference type="NCBI Taxonomy" id="702011"/>
    <lineage>
        <taxon>Eukaryota</taxon>
        <taxon>Fungi</taxon>
        <taxon>Dikarya</taxon>
        <taxon>Ascomycota</taxon>
        <taxon>Pezizomycotina</taxon>
        <taxon>Dothideomycetes</taxon>
        <taxon>Dothideomycetidae</taxon>
        <taxon>Mycosphaerellales</taxon>
        <taxon>Extremaceae</taxon>
        <taxon>Extremus</taxon>
    </lineage>
</organism>
<dbReference type="EMBL" id="JAWDJX010000053">
    <property type="protein sequence ID" value="KAK3048086.1"/>
    <property type="molecule type" value="Genomic_DNA"/>
</dbReference>
<proteinExistence type="predicted"/>
<keyword evidence="3" id="KW-1185">Reference proteome</keyword>
<feature type="compositionally biased region" description="Low complexity" evidence="1">
    <location>
        <begin position="277"/>
        <end position="295"/>
    </location>
</feature>
<dbReference type="Proteomes" id="UP001271007">
    <property type="component" value="Unassembled WGS sequence"/>
</dbReference>
<reference evidence="2" key="1">
    <citation type="submission" date="2023-04" db="EMBL/GenBank/DDBJ databases">
        <title>Black Yeasts Isolated from many extreme environments.</title>
        <authorList>
            <person name="Coleine C."/>
            <person name="Stajich J.E."/>
            <person name="Selbmann L."/>
        </authorList>
    </citation>
    <scope>NUCLEOTIDE SEQUENCE</scope>
    <source>
        <strain evidence="2">CCFEE 5312</strain>
    </source>
</reference>
<evidence type="ECO:0000313" key="2">
    <source>
        <dbReference type="EMBL" id="KAK3048086.1"/>
    </source>
</evidence>
<protein>
    <submittedName>
        <fullName evidence="2">Uncharacterized protein</fullName>
    </submittedName>
</protein>
<sequence length="410" mass="45151">MLIPAAWQPWLPSILQVVLDDLQGTNMQRSEEKQAVGPAGSKRPKHPFRPSSEEREKWLSGQEPPAGLTPAKREASSLPRGSRIHGVHRIKTNLWAIEPGLTTKSFRELAGSLPEKQKEQILLKLLKFEHERLLDRISNYEAGYVELEAITGESEESTQLQEDLAEMAYLVDEHQELKSHVSWWVANVGEALRNHFGPDVNWSPQLTSGLEQQAALLEERRKSCDTSLKTREANFGGSLPGPAKFGESVRTAERVSSPAPDTPRGRPAVPVSGQTGTPTPASTVRTPSRTSTVRANPPSFDFGRLMSSTGLSKGKSDIATRDGSSDAASTIDPYHNVEPLTPWQVPELGTQGGRKQVRQRLSGPRLTEDEVEASFTDVVDALVKSSEGPLGPKLRDLRDAHIEEFKPGRY</sequence>
<comment type="caution">
    <text evidence="2">The sequence shown here is derived from an EMBL/GenBank/DDBJ whole genome shotgun (WGS) entry which is preliminary data.</text>
</comment>
<feature type="compositionally biased region" description="Basic and acidic residues" evidence="1">
    <location>
        <begin position="314"/>
        <end position="324"/>
    </location>
</feature>
<name>A0AAJ0DDL1_9PEZI</name>
<dbReference type="AlphaFoldDB" id="A0AAJ0DDL1"/>
<feature type="region of interest" description="Disordered" evidence="1">
    <location>
        <begin position="231"/>
        <end position="329"/>
    </location>
</feature>
<evidence type="ECO:0000313" key="3">
    <source>
        <dbReference type="Proteomes" id="UP001271007"/>
    </source>
</evidence>
<evidence type="ECO:0000256" key="1">
    <source>
        <dbReference type="SAM" id="MobiDB-lite"/>
    </source>
</evidence>
<accession>A0AAJ0DDL1</accession>